<evidence type="ECO:0008006" key="3">
    <source>
        <dbReference type="Google" id="ProtNLM"/>
    </source>
</evidence>
<organism evidence="1 2">
    <name type="scientific">Sistotremastrum niveocremeum HHB9708</name>
    <dbReference type="NCBI Taxonomy" id="1314777"/>
    <lineage>
        <taxon>Eukaryota</taxon>
        <taxon>Fungi</taxon>
        <taxon>Dikarya</taxon>
        <taxon>Basidiomycota</taxon>
        <taxon>Agaricomycotina</taxon>
        <taxon>Agaricomycetes</taxon>
        <taxon>Sistotremastrales</taxon>
        <taxon>Sistotremastraceae</taxon>
        <taxon>Sertulicium</taxon>
        <taxon>Sertulicium niveocremeum</taxon>
    </lineage>
</organism>
<name>A0A164N419_9AGAM</name>
<dbReference type="PANTHER" id="PTHR46579:SF1">
    <property type="entry name" value="F5_8 TYPE C DOMAIN-CONTAINING PROTEIN"/>
    <property type="match status" value="1"/>
</dbReference>
<dbReference type="PANTHER" id="PTHR46579">
    <property type="entry name" value="F5/8 TYPE C DOMAIN-CONTAINING PROTEIN-RELATED"/>
    <property type="match status" value="1"/>
</dbReference>
<evidence type="ECO:0000313" key="2">
    <source>
        <dbReference type="Proteomes" id="UP000076722"/>
    </source>
</evidence>
<dbReference type="AlphaFoldDB" id="A0A164N419"/>
<sequence length="171" mass="19559">KTLPRVWQDDASVITPSWIGRAPKFAGTAATGTLKADEWRNFFTISLVFSLPKQWHDASDRYQALLENFMHLVACIEYASLRTINEKTIAAYEAHTLAYLRGHLDLFRDKVLSIYQHSSLHLPDFMRRFGPVHAWRAFPFERYNGVMHSINTNHKIGAIFACAHNALSLIS</sequence>
<dbReference type="Proteomes" id="UP000076722">
    <property type="component" value="Unassembled WGS sequence"/>
</dbReference>
<gene>
    <name evidence="1" type="ORF">SISNIDRAFT_419759</name>
</gene>
<proteinExistence type="predicted"/>
<dbReference type="STRING" id="1314777.A0A164N419"/>
<reference evidence="1 2" key="1">
    <citation type="journal article" date="2016" name="Mol. Biol. Evol.">
        <title>Comparative Genomics of Early-Diverging Mushroom-Forming Fungi Provides Insights into the Origins of Lignocellulose Decay Capabilities.</title>
        <authorList>
            <person name="Nagy L.G."/>
            <person name="Riley R."/>
            <person name="Tritt A."/>
            <person name="Adam C."/>
            <person name="Daum C."/>
            <person name="Floudas D."/>
            <person name="Sun H."/>
            <person name="Yadav J.S."/>
            <person name="Pangilinan J."/>
            <person name="Larsson K.H."/>
            <person name="Matsuura K."/>
            <person name="Barry K."/>
            <person name="Labutti K."/>
            <person name="Kuo R."/>
            <person name="Ohm R.A."/>
            <person name="Bhattacharya S.S."/>
            <person name="Shirouzu T."/>
            <person name="Yoshinaga Y."/>
            <person name="Martin F.M."/>
            <person name="Grigoriev I.V."/>
            <person name="Hibbett D.S."/>
        </authorList>
    </citation>
    <scope>NUCLEOTIDE SEQUENCE [LARGE SCALE GENOMIC DNA]</scope>
    <source>
        <strain evidence="1 2">HHB9708</strain>
    </source>
</reference>
<keyword evidence="2" id="KW-1185">Reference proteome</keyword>
<protein>
    <recommendedName>
        <fullName evidence="3">DUF4218 domain-containing protein</fullName>
    </recommendedName>
</protein>
<dbReference type="OrthoDB" id="3247418at2759"/>
<evidence type="ECO:0000313" key="1">
    <source>
        <dbReference type="EMBL" id="KZS87331.1"/>
    </source>
</evidence>
<feature type="non-terminal residue" evidence="1">
    <location>
        <position position="1"/>
    </location>
</feature>
<dbReference type="EMBL" id="KV419452">
    <property type="protein sequence ID" value="KZS87331.1"/>
    <property type="molecule type" value="Genomic_DNA"/>
</dbReference>
<accession>A0A164N419</accession>